<dbReference type="InterPro" id="IPR050166">
    <property type="entry name" value="ABC_transporter_ATP-bind"/>
</dbReference>
<evidence type="ECO:0000259" key="7">
    <source>
        <dbReference type="PROSITE" id="PS50893"/>
    </source>
</evidence>
<keyword evidence="1" id="KW-0813">Transport</keyword>
<evidence type="ECO:0000256" key="4">
    <source>
        <dbReference type="ARBA" id="ARBA00022840"/>
    </source>
</evidence>
<name>A0A7W2A8L1_9BACL</name>
<keyword evidence="2" id="KW-1003">Cell membrane</keyword>
<dbReference type="SUPFAM" id="SSF52540">
    <property type="entry name" value="P-loop containing nucleoside triphosphate hydrolases"/>
    <property type="match status" value="1"/>
</dbReference>
<protein>
    <submittedName>
        <fullName evidence="8">ATP-binding cassette domain-containing protein</fullName>
    </submittedName>
</protein>
<dbReference type="CDD" id="cd03293">
    <property type="entry name" value="ABC_NrtD_SsuB_transporters"/>
    <property type="match status" value="1"/>
</dbReference>
<dbReference type="InterPro" id="IPR003593">
    <property type="entry name" value="AAA+_ATPase"/>
</dbReference>
<keyword evidence="9" id="KW-1185">Reference proteome</keyword>
<dbReference type="PROSITE" id="PS00211">
    <property type="entry name" value="ABC_TRANSPORTER_1"/>
    <property type="match status" value="1"/>
</dbReference>
<dbReference type="GO" id="GO:0016887">
    <property type="term" value="F:ATP hydrolysis activity"/>
    <property type="evidence" value="ECO:0007669"/>
    <property type="project" value="InterPro"/>
</dbReference>
<dbReference type="Proteomes" id="UP000535491">
    <property type="component" value="Unassembled WGS sequence"/>
</dbReference>
<organism evidence="8 9">
    <name type="scientific">Paenactinomyces guangxiensis</name>
    <dbReference type="NCBI Taxonomy" id="1490290"/>
    <lineage>
        <taxon>Bacteria</taxon>
        <taxon>Bacillati</taxon>
        <taxon>Bacillota</taxon>
        <taxon>Bacilli</taxon>
        <taxon>Bacillales</taxon>
        <taxon>Thermoactinomycetaceae</taxon>
        <taxon>Paenactinomyces</taxon>
    </lineage>
</organism>
<dbReference type="PROSITE" id="PS50893">
    <property type="entry name" value="ABC_TRANSPORTER_2"/>
    <property type="match status" value="1"/>
</dbReference>
<dbReference type="SMART" id="SM00382">
    <property type="entry name" value="AAA"/>
    <property type="match status" value="1"/>
</dbReference>
<feature type="domain" description="ABC transporter" evidence="7">
    <location>
        <begin position="6"/>
        <end position="230"/>
    </location>
</feature>
<proteinExistence type="predicted"/>
<accession>A0A7W2A8L1</accession>
<dbReference type="PANTHER" id="PTHR42788">
    <property type="entry name" value="TAURINE IMPORT ATP-BINDING PROTEIN-RELATED"/>
    <property type="match status" value="1"/>
</dbReference>
<dbReference type="InterPro" id="IPR017871">
    <property type="entry name" value="ABC_transporter-like_CS"/>
</dbReference>
<dbReference type="Pfam" id="PF00005">
    <property type="entry name" value="ABC_tran"/>
    <property type="match status" value="1"/>
</dbReference>
<dbReference type="GO" id="GO:0005524">
    <property type="term" value="F:ATP binding"/>
    <property type="evidence" value="ECO:0007669"/>
    <property type="project" value="UniProtKB-KW"/>
</dbReference>
<dbReference type="InterPro" id="IPR027417">
    <property type="entry name" value="P-loop_NTPase"/>
</dbReference>
<sequence>MSGTRLDIRGLQKQFGSRLILNHVDLYVHPGEFVAIVGRSGCGKSTLLRLIAGLETPDRGTIIQNGNQISGLNPEARMMFQDSRLLPWNKVFDNVMLGVNNDDSNRKKRTKQVLQHVGLAEYEQEWPGILSGGQRQRASLARALVSRPRLLLLDEPLGALDAFTRIEMQQLIEKLWLEQGFTSLLVTHDMEEAVALADRVILLKDGKVTLNKPISLARPRQRSSALFASLVGDLLEQVMDSHVCTKAMLQKISSGGSKNR</sequence>
<dbReference type="InterPro" id="IPR003439">
    <property type="entry name" value="ABC_transporter-like_ATP-bd"/>
</dbReference>
<evidence type="ECO:0000256" key="6">
    <source>
        <dbReference type="ARBA" id="ARBA00023136"/>
    </source>
</evidence>
<keyword evidence="3" id="KW-0547">Nucleotide-binding</keyword>
<reference evidence="8 9" key="1">
    <citation type="submission" date="2020-07" db="EMBL/GenBank/DDBJ databases">
        <authorList>
            <person name="Feng H."/>
        </authorList>
    </citation>
    <scope>NUCLEOTIDE SEQUENCE [LARGE SCALE GENOMIC DNA]</scope>
    <source>
        <strain evidence="9">s-10</strain>
    </source>
</reference>
<evidence type="ECO:0000256" key="3">
    <source>
        <dbReference type="ARBA" id="ARBA00022741"/>
    </source>
</evidence>
<keyword evidence="5" id="KW-1278">Translocase</keyword>
<gene>
    <name evidence="8" type="ORF">H1191_06425</name>
</gene>
<dbReference type="Gene3D" id="3.40.50.300">
    <property type="entry name" value="P-loop containing nucleotide triphosphate hydrolases"/>
    <property type="match status" value="1"/>
</dbReference>
<keyword evidence="6" id="KW-0472">Membrane</keyword>
<keyword evidence="4 8" id="KW-0067">ATP-binding</keyword>
<evidence type="ECO:0000256" key="5">
    <source>
        <dbReference type="ARBA" id="ARBA00022967"/>
    </source>
</evidence>
<dbReference type="EMBL" id="JACEIQ010000004">
    <property type="protein sequence ID" value="MBA4493938.1"/>
    <property type="molecule type" value="Genomic_DNA"/>
</dbReference>
<dbReference type="AlphaFoldDB" id="A0A7W2A8L1"/>
<evidence type="ECO:0000313" key="8">
    <source>
        <dbReference type="EMBL" id="MBA4493938.1"/>
    </source>
</evidence>
<comment type="caution">
    <text evidence="8">The sequence shown here is derived from an EMBL/GenBank/DDBJ whole genome shotgun (WGS) entry which is preliminary data.</text>
</comment>
<evidence type="ECO:0000313" key="9">
    <source>
        <dbReference type="Proteomes" id="UP000535491"/>
    </source>
</evidence>
<dbReference type="PANTHER" id="PTHR42788:SF17">
    <property type="entry name" value="ALIPHATIC SULFONATES IMPORT ATP-BINDING PROTEIN SSUB"/>
    <property type="match status" value="1"/>
</dbReference>
<evidence type="ECO:0000256" key="2">
    <source>
        <dbReference type="ARBA" id="ARBA00022475"/>
    </source>
</evidence>
<evidence type="ECO:0000256" key="1">
    <source>
        <dbReference type="ARBA" id="ARBA00022448"/>
    </source>
</evidence>